<evidence type="ECO:0008006" key="4">
    <source>
        <dbReference type="Google" id="ProtNLM"/>
    </source>
</evidence>
<gene>
    <name evidence="2" type="ORF">EZJ58_4105</name>
</gene>
<comment type="caution">
    <text evidence="2">The sequence shown here is derived from an EMBL/GenBank/DDBJ whole genome shotgun (WGS) entry which is preliminary data.</text>
</comment>
<keyword evidence="1" id="KW-0732">Signal</keyword>
<dbReference type="RefSeq" id="WP_132924828.1">
    <property type="nucleotide sequence ID" value="NZ_CP075169.1"/>
</dbReference>
<feature type="chain" id="PRO_5020749674" description="TonB-like protein" evidence="1">
    <location>
        <begin position="34"/>
        <end position="142"/>
    </location>
</feature>
<dbReference type="AlphaFoldDB" id="A0A4R1NEN5"/>
<organism evidence="2 3">
    <name type="scientific">Sodalis ligni</name>
    <dbReference type="NCBI Taxonomy" id="2697027"/>
    <lineage>
        <taxon>Bacteria</taxon>
        <taxon>Pseudomonadati</taxon>
        <taxon>Pseudomonadota</taxon>
        <taxon>Gammaproteobacteria</taxon>
        <taxon>Enterobacterales</taxon>
        <taxon>Bruguierivoracaceae</taxon>
        <taxon>Sodalis</taxon>
    </lineage>
</organism>
<evidence type="ECO:0000313" key="3">
    <source>
        <dbReference type="Proteomes" id="UP000294555"/>
    </source>
</evidence>
<protein>
    <recommendedName>
        <fullName evidence="4">TonB-like protein</fullName>
    </recommendedName>
</protein>
<evidence type="ECO:0000313" key="2">
    <source>
        <dbReference type="EMBL" id="TCL05883.1"/>
    </source>
</evidence>
<dbReference type="Proteomes" id="UP000294555">
    <property type="component" value="Unassembled WGS sequence"/>
</dbReference>
<dbReference type="EMBL" id="SJOI01000001">
    <property type="protein sequence ID" value="TCL05883.1"/>
    <property type="molecule type" value="Genomic_DNA"/>
</dbReference>
<name>A0A4R1NEN5_9GAMM</name>
<accession>A0A4R1NEN5</accession>
<keyword evidence="3" id="KW-1185">Reference proteome</keyword>
<evidence type="ECO:0000256" key="1">
    <source>
        <dbReference type="SAM" id="SignalP"/>
    </source>
</evidence>
<reference evidence="2 3" key="1">
    <citation type="submission" date="2019-02" db="EMBL/GenBank/DDBJ databases">
        <title>Investigation of anaerobic lignin degradation for improved lignocellulosic biofuels.</title>
        <authorList>
            <person name="Deangelis K."/>
        </authorList>
    </citation>
    <scope>NUCLEOTIDE SEQUENCE [LARGE SCALE GENOMIC DNA]</scope>
    <source>
        <strain evidence="2 3">159R</strain>
    </source>
</reference>
<feature type="signal peptide" evidence="1">
    <location>
        <begin position="1"/>
        <end position="33"/>
    </location>
</feature>
<proteinExistence type="predicted"/>
<dbReference type="OrthoDB" id="7066351at2"/>
<sequence length="142" mass="15654">MSRGKQAENGWKSRLMGLLALFIGSVAVAPASAGPQDWDSYGRYVGLTLQESLARDDNPAARRFHDFLDGNAQKNAEQLPDLVVRVWLDDSGKIVRLGIPELGNAQAAKDLFEVLTAQPLGRQPPQDMPMPLILRLQLTYKV</sequence>